<dbReference type="InterPro" id="IPR011010">
    <property type="entry name" value="DNA_brk_join_enz"/>
</dbReference>
<reference evidence="7 8" key="1">
    <citation type="submission" date="2018-04" db="EMBL/GenBank/DDBJ databases">
        <title>Cupriavidus necator CR12 genome sequencing and assembly.</title>
        <authorList>
            <person name="Ben Fekih I."/>
            <person name="Mazhar H.S."/>
            <person name="Bello S.K."/>
            <person name="Rensing C."/>
        </authorList>
    </citation>
    <scope>NUCLEOTIDE SEQUENCE [LARGE SCALE GENOMIC DNA]</scope>
    <source>
        <strain evidence="7 8">CR12</strain>
    </source>
</reference>
<evidence type="ECO:0000256" key="3">
    <source>
        <dbReference type="ARBA" id="ARBA00023125"/>
    </source>
</evidence>
<evidence type="ECO:0000256" key="4">
    <source>
        <dbReference type="ARBA" id="ARBA00023172"/>
    </source>
</evidence>
<dbReference type="GO" id="GO:0015074">
    <property type="term" value="P:DNA integration"/>
    <property type="evidence" value="ECO:0007669"/>
    <property type="project" value="UniProtKB-KW"/>
</dbReference>
<dbReference type="SUPFAM" id="SSF56349">
    <property type="entry name" value="DNA breaking-rejoining enzymes"/>
    <property type="match status" value="1"/>
</dbReference>
<dbReference type="PROSITE" id="PS51898">
    <property type="entry name" value="TYR_RECOMBINASE"/>
    <property type="match status" value="1"/>
</dbReference>
<feature type="domain" description="Tyr recombinase" evidence="6">
    <location>
        <begin position="168"/>
        <end position="383"/>
    </location>
</feature>
<dbReference type="InterPro" id="IPR013762">
    <property type="entry name" value="Integrase-like_cat_sf"/>
</dbReference>
<feature type="compositionally biased region" description="Basic and acidic residues" evidence="5">
    <location>
        <begin position="240"/>
        <end position="259"/>
    </location>
</feature>
<proteinExistence type="inferred from homology"/>
<dbReference type="RefSeq" id="WP_114131537.1">
    <property type="nucleotide sequence ID" value="NZ_CP068434.1"/>
</dbReference>
<evidence type="ECO:0000256" key="2">
    <source>
        <dbReference type="ARBA" id="ARBA00022908"/>
    </source>
</evidence>
<accession>A0A367PMR1</accession>
<protein>
    <submittedName>
        <fullName evidence="7">Site-specific integrase</fullName>
    </submittedName>
</protein>
<evidence type="ECO:0000256" key="5">
    <source>
        <dbReference type="SAM" id="MobiDB-lite"/>
    </source>
</evidence>
<dbReference type="AlphaFoldDB" id="A0A367PMR1"/>
<dbReference type="InterPro" id="IPR050090">
    <property type="entry name" value="Tyrosine_recombinase_XerCD"/>
</dbReference>
<name>A0A367PMR1_CUPNE</name>
<sequence>MHARFHVVIVRHPDGERLPILLDASRQPIGWINAYAIQRLRPRLAANSLAKSLHILGFLWSWAAKQPFSLQERLNTGEGLSPDEIVSQLYPWLRRSFQGHPKVHKLVVSPSTVAQRLQVVARFISWHLECAMARWSPGSAELRDIRDRLKIIERAFAHAGRARVASPQHARPLSEEEVTRLLMVCRPGSDKNPWKRPYQERNYLIVLMLLLLGLRRGELLKLRVGDCLLSRRIPEVRIERSPDDARDPRRSEPQVKTDSRQLPCDASLARLLNAYICQTRREIAGADKTPFLFLSRDGKPMSLARVNGVLGQVGAMDPEFRDLHPHSLRSTCATSFRAQGLRNGLDEDRIEKHMMYFFGWRSSDSLRPYVAEAIRRESCELSLGYQSLLFACQTAETGNDQW</sequence>
<dbReference type="GO" id="GO:0006310">
    <property type="term" value="P:DNA recombination"/>
    <property type="evidence" value="ECO:0007669"/>
    <property type="project" value="UniProtKB-KW"/>
</dbReference>
<dbReference type="Proteomes" id="UP000253501">
    <property type="component" value="Unassembled WGS sequence"/>
</dbReference>
<comment type="caution">
    <text evidence="7">The sequence shown here is derived from an EMBL/GenBank/DDBJ whole genome shotgun (WGS) entry which is preliminary data.</text>
</comment>
<gene>
    <name evidence="7" type="ORF">DDK22_08230</name>
</gene>
<evidence type="ECO:0000313" key="7">
    <source>
        <dbReference type="EMBL" id="RCJ08863.1"/>
    </source>
</evidence>
<comment type="similarity">
    <text evidence="1">Belongs to the 'phage' integrase family.</text>
</comment>
<feature type="region of interest" description="Disordered" evidence="5">
    <location>
        <begin position="240"/>
        <end position="261"/>
    </location>
</feature>
<organism evidence="7 8">
    <name type="scientific">Cupriavidus necator</name>
    <name type="common">Alcaligenes eutrophus</name>
    <name type="synonym">Ralstonia eutropha</name>
    <dbReference type="NCBI Taxonomy" id="106590"/>
    <lineage>
        <taxon>Bacteria</taxon>
        <taxon>Pseudomonadati</taxon>
        <taxon>Pseudomonadota</taxon>
        <taxon>Betaproteobacteria</taxon>
        <taxon>Burkholderiales</taxon>
        <taxon>Burkholderiaceae</taxon>
        <taxon>Cupriavidus</taxon>
    </lineage>
</organism>
<dbReference type="Gene3D" id="1.10.443.10">
    <property type="entry name" value="Intergrase catalytic core"/>
    <property type="match status" value="1"/>
</dbReference>
<dbReference type="PANTHER" id="PTHR30349:SF41">
    <property type="entry name" value="INTEGRASE_RECOMBINASE PROTEIN MJ0367-RELATED"/>
    <property type="match status" value="1"/>
</dbReference>
<dbReference type="Pfam" id="PF00589">
    <property type="entry name" value="Phage_integrase"/>
    <property type="match status" value="1"/>
</dbReference>
<keyword evidence="3" id="KW-0238">DNA-binding</keyword>
<keyword evidence="2" id="KW-0229">DNA integration</keyword>
<evidence type="ECO:0000259" key="6">
    <source>
        <dbReference type="PROSITE" id="PS51898"/>
    </source>
</evidence>
<keyword evidence="4" id="KW-0233">DNA recombination</keyword>
<dbReference type="EMBL" id="QDHA01000020">
    <property type="protein sequence ID" value="RCJ08863.1"/>
    <property type="molecule type" value="Genomic_DNA"/>
</dbReference>
<evidence type="ECO:0000256" key="1">
    <source>
        <dbReference type="ARBA" id="ARBA00008857"/>
    </source>
</evidence>
<dbReference type="GO" id="GO:0003677">
    <property type="term" value="F:DNA binding"/>
    <property type="evidence" value="ECO:0007669"/>
    <property type="project" value="UniProtKB-KW"/>
</dbReference>
<dbReference type="PANTHER" id="PTHR30349">
    <property type="entry name" value="PHAGE INTEGRASE-RELATED"/>
    <property type="match status" value="1"/>
</dbReference>
<dbReference type="InterPro" id="IPR002104">
    <property type="entry name" value="Integrase_catalytic"/>
</dbReference>
<evidence type="ECO:0000313" key="8">
    <source>
        <dbReference type="Proteomes" id="UP000253501"/>
    </source>
</evidence>